<proteinExistence type="predicted"/>
<dbReference type="EMBL" id="JAFGIX010000055">
    <property type="protein sequence ID" value="MBN1573775.1"/>
    <property type="molecule type" value="Genomic_DNA"/>
</dbReference>
<sequence>MNKKKAHPFVKEITFLGIIVSFLLLFPLSLFAQGEADFPERAVEELKKCQERANALNEYTLTLIKQERIRGKLNPAQNIYVKWKKPLMIYLKINSGNDSGREIIYVRGKNNDKMIVSPGGILGAITIKISPESRMAMRNNRHSVAEAGMASTMRRINTTIKEDMKKPNHKIRLTYVGEEMYGDTETVHVRVENSSYAARTEIYIYKSSRLIYALFSYDEKGGLIESYIYKDIKTDVDLTDKDFDPKNKEYKF</sequence>
<dbReference type="Pfam" id="PF07608">
    <property type="entry name" value="DUF1571"/>
    <property type="match status" value="1"/>
</dbReference>
<gene>
    <name evidence="1" type="ORF">JW984_11320</name>
</gene>
<reference evidence="1" key="1">
    <citation type="journal article" date="2021" name="Environ. Microbiol.">
        <title>Genomic characterization of three novel Desulfobacterota classes expand the metabolic and phylogenetic diversity of the phylum.</title>
        <authorList>
            <person name="Murphy C.L."/>
            <person name="Biggerstaff J."/>
            <person name="Eichhorn A."/>
            <person name="Ewing E."/>
            <person name="Shahan R."/>
            <person name="Soriano D."/>
            <person name="Stewart S."/>
            <person name="VanMol K."/>
            <person name="Walker R."/>
            <person name="Walters P."/>
            <person name="Elshahed M.S."/>
            <person name="Youssef N.H."/>
        </authorList>
    </citation>
    <scope>NUCLEOTIDE SEQUENCE</scope>
    <source>
        <strain evidence="1">Zod_Metabat.24</strain>
    </source>
</reference>
<accession>A0A9D8KEQ3</accession>
<name>A0A9D8KEQ3_9DELT</name>
<evidence type="ECO:0000313" key="2">
    <source>
        <dbReference type="Proteomes" id="UP000809273"/>
    </source>
</evidence>
<reference evidence="1" key="2">
    <citation type="submission" date="2021-01" db="EMBL/GenBank/DDBJ databases">
        <authorList>
            <person name="Hahn C.R."/>
            <person name="Youssef N.H."/>
            <person name="Elshahed M."/>
        </authorList>
    </citation>
    <scope>NUCLEOTIDE SEQUENCE</scope>
    <source>
        <strain evidence="1">Zod_Metabat.24</strain>
    </source>
</reference>
<dbReference type="AlphaFoldDB" id="A0A9D8KEQ3"/>
<organism evidence="1 2">
    <name type="scientific">Candidatus Zymogenus saltonus</name>
    <dbReference type="NCBI Taxonomy" id="2844893"/>
    <lineage>
        <taxon>Bacteria</taxon>
        <taxon>Deltaproteobacteria</taxon>
        <taxon>Candidatus Zymogenia</taxon>
        <taxon>Candidatus Zymogeniales</taxon>
        <taxon>Candidatus Zymogenaceae</taxon>
        <taxon>Candidatus Zymogenus</taxon>
    </lineage>
</organism>
<dbReference type="Proteomes" id="UP000809273">
    <property type="component" value="Unassembled WGS sequence"/>
</dbReference>
<dbReference type="InterPro" id="IPR011465">
    <property type="entry name" value="DUF1571"/>
</dbReference>
<comment type="caution">
    <text evidence="1">The sequence shown here is derived from an EMBL/GenBank/DDBJ whole genome shotgun (WGS) entry which is preliminary data.</text>
</comment>
<protein>
    <submittedName>
        <fullName evidence="1">DUF1571 domain-containing protein</fullName>
    </submittedName>
</protein>
<evidence type="ECO:0000313" key="1">
    <source>
        <dbReference type="EMBL" id="MBN1573775.1"/>
    </source>
</evidence>